<feature type="region of interest" description="Disordered" evidence="1">
    <location>
        <begin position="174"/>
        <end position="193"/>
    </location>
</feature>
<evidence type="ECO:0008006" key="4">
    <source>
        <dbReference type="Google" id="ProtNLM"/>
    </source>
</evidence>
<accession>A0A0C3PFN4</accession>
<evidence type="ECO:0000256" key="1">
    <source>
        <dbReference type="SAM" id="MobiDB-lite"/>
    </source>
</evidence>
<dbReference type="Pfam" id="PF05721">
    <property type="entry name" value="PhyH"/>
    <property type="match status" value="1"/>
</dbReference>
<dbReference type="Proteomes" id="UP000053257">
    <property type="component" value="Unassembled WGS sequence"/>
</dbReference>
<protein>
    <recommendedName>
        <fullName evidence="4">Phytanoyl-CoA dioxygenase</fullName>
    </recommendedName>
</protein>
<dbReference type="OrthoDB" id="2106152at2759"/>
<dbReference type="AlphaFoldDB" id="A0A0C3PFN4"/>
<dbReference type="PANTHER" id="PTHR40470">
    <property type="entry name" value="PHYTANOYL-COA DIOXYGENASE FAMILY PROTEIN (AFU_ORTHOLOGUE AFUA_2G15850)"/>
    <property type="match status" value="1"/>
</dbReference>
<dbReference type="HOGENOM" id="CLU_056749_0_0_1"/>
<dbReference type="Gene3D" id="2.60.120.620">
    <property type="entry name" value="q2cbj1_9rhob like domain"/>
    <property type="match status" value="1"/>
</dbReference>
<keyword evidence="3" id="KW-1185">Reference proteome</keyword>
<dbReference type="SUPFAM" id="SSF51197">
    <property type="entry name" value="Clavaminate synthase-like"/>
    <property type="match status" value="1"/>
</dbReference>
<gene>
    <name evidence="2" type="ORF">PHLGIDRAFT_120730</name>
</gene>
<dbReference type="PANTHER" id="PTHR40470:SF1">
    <property type="entry name" value="PHYTANOYL-COA DIOXYGENASE FAMILY PROTEIN (AFU_ORTHOLOGUE AFUA_2G15850)"/>
    <property type="match status" value="1"/>
</dbReference>
<organism evidence="2 3">
    <name type="scientific">Phlebiopsis gigantea (strain 11061_1 CR5-6)</name>
    <name type="common">White-rot fungus</name>
    <name type="synonym">Peniophora gigantea</name>
    <dbReference type="NCBI Taxonomy" id="745531"/>
    <lineage>
        <taxon>Eukaryota</taxon>
        <taxon>Fungi</taxon>
        <taxon>Dikarya</taxon>
        <taxon>Basidiomycota</taxon>
        <taxon>Agaricomycotina</taxon>
        <taxon>Agaricomycetes</taxon>
        <taxon>Polyporales</taxon>
        <taxon>Phanerochaetaceae</taxon>
        <taxon>Phlebiopsis</taxon>
    </lineage>
</organism>
<dbReference type="InterPro" id="IPR008775">
    <property type="entry name" value="Phytyl_CoA_dOase-like"/>
</dbReference>
<evidence type="ECO:0000313" key="2">
    <source>
        <dbReference type="EMBL" id="KIP04423.1"/>
    </source>
</evidence>
<dbReference type="EMBL" id="KN840575">
    <property type="protein sequence ID" value="KIP04423.1"/>
    <property type="molecule type" value="Genomic_DNA"/>
</dbReference>
<dbReference type="STRING" id="745531.A0A0C3PFN4"/>
<reference evidence="2 3" key="1">
    <citation type="journal article" date="2014" name="PLoS Genet.">
        <title>Analysis of the Phlebiopsis gigantea genome, transcriptome and secretome provides insight into its pioneer colonization strategies of wood.</title>
        <authorList>
            <person name="Hori C."/>
            <person name="Ishida T."/>
            <person name="Igarashi K."/>
            <person name="Samejima M."/>
            <person name="Suzuki H."/>
            <person name="Master E."/>
            <person name="Ferreira P."/>
            <person name="Ruiz-Duenas F.J."/>
            <person name="Held B."/>
            <person name="Canessa P."/>
            <person name="Larrondo L.F."/>
            <person name="Schmoll M."/>
            <person name="Druzhinina I.S."/>
            <person name="Kubicek C.P."/>
            <person name="Gaskell J.A."/>
            <person name="Kersten P."/>
            <person name="St John F."/>
            <person name="Glasner J."/>
            <person name="Sabat G."/>
            <person name="Splinter BonDurant S."/>
            <person name="Syed K."/>
            <person name="Yadav J."/>
            <person name="Mgbeahuruike A.C."/>
            <person name="Kovalchuk A."/>
            <person name="Asiegbu F.O."/>
            <person name="Lackner G."/>
            <person name="Hoffmeister D."/>
            <person name="Rencoret J."/>
            <person name="Gutierrez A."/>
            <person name="Sun H."/>
            <person name="Lindquist E."/>
            <person name="Barry K."/>
            <person name="Riley R."/>
            <person name="Grigoriev I.V."/>
            <person name="Henrissat B."/>
            <person name="Kues U."/>
            <person name="Berka R.M."/>
            <person name="Martinez A.T."/>
            <person name="Covert S.F."/>
            <person name="Blanchette R.A."/>
            <person name="Cullen D."/>
        </authorList>
    </citation>
    <scope>NUCLEOTIDE SEQUENCE [LARGE SCALE GENOMIC DNA]</scope>
    <source>
        <strain evidence="2 3">11061_1 CR5-6</strain>
    </source>
</reference>
<sequence length="291" mass="32911">MVSASAYKETYDKQGYVIIPGLIPDDTLPELTAAAERAVERTRLGSWQHRRTLGRQFPPFDESDPDSWGVQHIMHPDLGEPAFVKWYTSDMFVKAVLGLLCCKEDELQMELFNMLINPTSHDFALRWHRDDVKETAGEEEERDALSKWHFGIQWNAALFDDSCLYLVPGSHALPRTPEQRSQSSTMDPPTDPMDMPGAIQVTIKRGETAFYNSNILHCAAYSSRSERATLHGTMGCTRGGSSRARNILQHGLDWMTDPRFRDALDARGKMMLDNVLRMKAAAGKVEYSLEN</sequence>
<name>A0A0C3PFN4_PHLG1</name>
<evidence type="ECO:0000313" key="3">
    <source>
        <dbReference type="Proteomes" id="UP000053257"/>
    </source>
</evidence>
<proteinExistence type="predicted"/>